<proteinExistence type="inferred from homology"/>
<dbReference type="Pfam" id="PF09495">
    <property type="entry name" value="DUF2462"/>
    <property type="match status" value="1"/>
</dbReference>
<reference evidence="3" key="1">
    <citation type="journal article" date="2023" name="G3 (Bethesda)">
        <title>Whole genome assemblies of Zophobas morio and Tenebrio molitor.</title>
        <authorList>
            <person name="Kaur S."/>
            <person name="Stinson S.A."/>
            <person name="diCenzo G.C."/>
        </authorList>
    </citation>
    <scope>NUCLEOTIDE SEQUENCE</scope>
    <source>
        <strain evidence="3">QUZm001</strain>
    </source>
</reference>
<dbReference type="EMBL" id="JALNTZ010000002">
    <property type="protein sequence ID" value="KAJ3661536.1"/>
    <property type="molecule type" value="Genomic_DNA"/>
</dbReference>
<dbReference type="PANTHER" id="PTHR16967">
    <property type="entry name" value="LEYDIG CELL TUMOR 10 KDA PROTEIN HOMOLOG"/>
    <property type="match status" value="1"/>
</dbReference>
<feature type="compositionally biased region" description="Polar residues" evidence="2">
    <location>
        <begin position="70"/>
        <end position="82"/>
    </location>
</feature>
<dbReference type="PANTHER" id="PTHR16967:SF1">
    <property type="entry name" value="LEYDIG CELL TUMOR 10 KDA PROTEIN HOMOLOG"/>
    <property type="match status" value="1"/>
</dbReference>
<feature type="compositionally biased region" description="Basic residues" evidence="2">
    <location>
        <begin position="1"/>
        <end position="11"/>
    </location>
</feature>
<comment type="caution">
    <text evidence="3">The sequence shown here is derived from an EMBL/GenBank/DDBJ whole genome shotgun (WGS) entry which is preliminary data.</text>
</comment>
<dbReference type="AlphaFoldDB" id="A0AA38MMF9"/>
<sequence>MAQGKLKVKTKLPKDVKSNQKTTKKGSAITKRANHPVQSKKKAITEVRKLKQAVHKTVNKVVEDEIRSRAASSTNKSLSKAQQAVAEYHKNVAP</sequence>
<gene>
    <name evidence="3" type="ORF">Zmor_005929</name>
</gene>
<feature type="compositionally biased region" description="Basic residues" evidence="2">
    <location>
        <begin position="32"/>
        <end position="42"/>
    </location>
</feature>
<dbReference type="InterPro" id="IPR019034">
    <property type="entry name" value="UPF0390"/>
</dbReference>
<comment type="similarity">
    <text evidence="1">Belongs to the UPF0390 family.</text>
</comment>
<keyword evidence="4" id="KW-1185">Reference proteome</keyword>
<evidence type="ECO:0000256" key="2">
    <source>
        <dbReference type="SAM" id="MobiDB-lite"/>
    </source>
</evidence>
<feature type="region of interest" description="Disordered" evidence="2">
    <location>
        <begin position="68"/>
        <end position="94"/>
    </location>
</feature>
<evidence type="ECO:0000313" key="4">
    <source>
        <dbReference type="Proteomes" id="UP001168821"/>
    </source>
</evidence>
<name>A0AA38MMF9_9CUCU</name>
<dbReference type="Proteomes" id="UP001168821">
    <property type="component" value="Unassembled WGS sequence"/>
</dbReference>
<feature type="region of interest" description="Disordered" evidence="2">
    <location>
        <begin position="1"/>
        <end position="43"/>
    </location>
</feature>
<accession>A0AA38MMF9</accession>
<evidence type="ECO:0000313" key="3">
    <source>
        <dbReference type="EMBL" id="KAJ3661536.1"/>
    </source>
</evidence>
<organism evidence="3 4">
    <name type="scientific">Zophobas morio</name>
    <dbReference type="NCBI Taxonomy" id="2755281"/>
    <lineage>
        <taxon>Eukaryota</taxon>
        <taxon>Metazoa</taxon>
        <taxon>Ecdysozoa</taxon>
        <taxon>Arthropoda</taxon>
        <taxon>Hexapoda</taxon>
        <taxon>Insecta</taxon>
        <taxon>Pterygota</taxon>
        <taxon>Neoptera</taxon>
        <taxon>Endopterygota</taxon>
        <taxon>Coleoptera</taxon>
        <taxon>Polyphaga</taxon>
        <taxon>Cucujiformia</taxon>
        <taxon>Tenebrionidae</taxon>
        <taxon>Zophobas</taxon>
    </lineage>
</organism>
<protein>
    <submittedName>
        <fullName evidence="3">Uncharacterized protein</fullName>
    </submittedName>
</protein>
<evidence type="ECO:0000256" key="1">
    <source>
        <dbReference type="ARBA" id="ARBA00006802"/>
    </source>
</evidence>